<name>A0A2U1L9X5_ARTAN</name>
<gene>
    <name evidence="1" type="ORF">CTI12_AA499420</name>
</gene>
<dbReference type="EMBL" id="PKPP01010590">
    <property type="protein sequence ID" value="PWA45799.1"/>
    <property type="molecule type" value="Genomic_DNA"/>
</dbReference>
<accession>A0A2U1L9X5</accession>
<sequence>MRQTLISMRTDKAQLVLLKEIAQHLCKEISPPSRKPIKKPAARLLVWVRPFFQCSCGLHHLVLEKEITTKQIEIIFLCN</sequence>
<evidence type="ECO:0000313" key="1">
    <source>
        <dbReference type="EMBL" id="PWA45799.1"/>
    </source>
</evidence>
<dbReference type="AlphaFoldDB" id="A0A2U1L9X5"/>
<proteinExistence type="predicted"/>
<comment type="caution">
    <text evidence="1">The sequence shown here is derived from an EMBL/GenBank/DDBJ whole genome shotgun (WGS) entry which is preliminary data.</text>
</comment>
<evidence type="ECO:0000313" key="2">
    <source>
        <dbReference type="Proteomes" id="UP000245207"/>
    </source>
</evidence>
<keyword evidence="2" id="KW-1185">Reference proteome</keyword>
<organism evidence="1 2">
    <name type="scientific">Artemisia annua</name>
    <name type="common">Sweet wormwood</name>
    <dbReference type="NCBI Taxonomy" id="35608"/>
    <lineage>
        <taxon>Eukaryota</taxon>
        <taxon>Viridiplantae</taxon>
        <taxon>Streptophyta</taxon>
        <taxon>Embryophyta</taxon>
        <taxon>Tracheophyta</taxon>
        <taxon>Spermatophyta</taxon>
        <taxon>Magnoliopsida</taxon>
        <taxon>eudicotyledons</taxon>
        <taxon>Gunneridae</taxon>
        <taxon>Pentapetalae</taxon>
        <taxon>asterids</taxon>
        <taxon>campanulids</taxon>
        <taxon>Asterales</taxon>
        <taxon>Asteraceae</taxon>
        <taxon>Asteroideae</taxon>
        <taxon>Anthemideae</taxon>
        <taxon>Artemisiinae</taxon>
        <taxon>Artemisia</taxon>
    </lineage>
</organism>
<reference evidence="1 2" key="1">
    <citation type="journal article" date="2018" name="Mol. Plant">
        <title>The genome of Artemisia annua provides insight into the evolution of Asteraceae family and artemisinin biosynthesis.</title>
        <authorList>
            <person name="Shen Q."/>
            <person name="Zhang L."/>
            <person name="Liao Z."/>
            <person name="Wang S."/>
            <person name="Yan T."/>
            <person name="Shi P."/>
            <person name="Liu M."/>
            <person name="Fu X."/>
            <person name="Pan Q."/>
            <person name="Wang Y."/>
            <person name="Lv Z."/>
            <person name="Lu X."/>
            <person name="Zhang F."/>
            <person name="Jiang W."/>
            <person name="Ma Y."/>
            <person name="Chen M."/>
            <person name="Hao X."/>
            <person name="Li L."/>
            <person name="Tang Y."/>
            <person name="Lv G."/>
            <person name="Zhou Y."/>
            <person name="Sun X."/>
            <person name="Brodelius P.E."/>
            <person name="Rose J.K.C."/>
            <person name="Tang K."/>
        </authorList>
    </citation>
    <scope>NUCLEOTIDE SEQUENCE [LARGE SCALE GENOMIC DNA]</scope>
    <source>
        <strain evidence="2">cv. Huhao1</strain>
        <tissue evidence="1">Leaf</tissue>
    </source>
</reference>
<protein>
    <submittedName>
        <fullName evidence="1">Uncharacterized protein</fullName>
    </submittedName>
</protein>
<dbReference type="Proteomes" id="UP000245207">
    <property type="component" value="Unassembled WGS sequence"/>
</dbReference>